<gene>
    <name evidence="1" type="ORF">RN87_06665</name>
</gene>
<dbReference type="OrthoDB" id="3078320at2"/>
<dbReference type="EMBL" id="CP013331">
    <property type="protein sequence ID" value="ALQ40213.1"/>
    <property type="molecule type" value="Genomic_DNA"/>
</dbReference>
<dbReference type="AlphaFoldDB" id="A0A0S2ZMM1"/>
<evidence type="ECO:0000313" key="2">
    <source>
        <dbReference type="Proteomes" id="UP000063275"/>
    </source>
</evidence>
<reference evidence="1 2" key="1">
    <citation type="submission" date="2015-11" db="EMBL/GenBank/DDBJ databases">
        <authorList>
            <person name="Zhang Y."/>
            <person name="Guo Z."/>
        </authorList>
    </citation>
    <scope>NUCLEOTIDE SEQUENCE [LARGE SCALE GENOMIC DNA]</scope>
    <source>
        <strain evidence="1 2">ChDC F174</strain>
    </source>
</reference>
<dbReference type="KEGG" id="fhw:RN87_06665"/>
<proteinExistence type="predicted"/>
<protein>
    <recommendedName>
        <fullName evidence="3">Restriction endonuclease</fullName>
    </recommendedName>
</protein>
<sequence>MWELFKVKLENYNKIKSEAEEYSNLRMDCKNFLKKHNLDFDKFTIVKHDSEIGYIAEKFITNYLKKYTKYRIMQWSDNFDLYKIKSILKSKNVEQNDINLIKEFFYDKYDVKICDGRNQLYIDVKTAKTKKIPDINWNFLYPVIQSNKSKDYCIILVYLVYDDSDILDKMYLIGTIDYNELVCSNIQPKGTKTIFGTISQTDNYITQLKKYKNIHQFIERYFDYLEDSKGSK</sequence>
<dbReference type="RefSeq" id="WP_029493522.1">
    <property type="nucleotide sequence ID" value="NZ_CP013331.1"/>
</dbReference>
<accession>A0A0S2ZMM1</accession>
<evidence type="ECO:0008006" key="3">
    <source>
        <dbReference type="Google" id="ProtNLM"/>
    </source>
</evidence>
<dbReference type="Proteomes" id="UP000063275">
    <property type="component" value="Chromosome"/>
</dbReference>
<evidence type="ECO:0000313" key="1">
    <source>
        <dbReference type="EMBL" id="ALQ40213.1"/>
    </source>
</evidence>
<name>A0A0S2ZMM1_9FUSO</name>
<organism evidence="1">
    <name type="scientific">Fusobacterium hwasookii ChDC F174</name>
    <dbReference type="NCBI Taxonomy" id="1307442"/>
    <lineage>
        <taxon>Bacteria</taxon>
        <taxon>Fusobacteriati</taxon>
        <taxon>Fusobacteriota</taxon>
        <taxon>Fusobacteriia</taxon>
        <taxon>Fusobacteriales</taxon>
        <taxon>Fusobacteriaceae</taxon>
        <taxon>Fusobacterium</taxon>
    </lineage>
</organism>